<gene>
    <name evidence="2" type="ORF">R1flu_013727</name>
</gene>
<dbReference type="InterPro" id="IPR010750">
    <property type="entry name" value="SGF29_tudor-like_dom"/>
</dbReference>
<proteinExistence type="predicted"/>
<accession>A0ABD1YE46</accession>
<sequence>MSTSFGIGEKLASVKKIRDEINLLHQRIKITESRLSDVQDLGNKTQDDFWKKVTTTNVTALMDMIEGFKLEVQILGEEEARLDREDDAFYDVRSCDSREVAVNTADNQSKKLKSTRKSSRELFRRVNKNHIPGKLLPTGTRVRAMYPGTRKYYKACIVGLDSPDPEESERSYYIYLVKFKHEETLTGRIEGTAVWKILFDGVVPCRK</sequence>
<evidence type="ECO:0000313" key="3">
    <source>
        <dbReference type="Proteomes" id="UP001605036"/>
    </source>
</evidence>
<feature type="domain" description="SGF29 C-terminal" evidence="1">
    <location>
        <begin position="106"/>
        <end position="185"/>
    </location>
</feature>
<dbReference type="Proteomes" id="UP001605036">
    <property type="component" value="Unassembled WGS sequence"/>
</dbReference>
<dbReference type="Gene3D" id="2.30.30.140">
    <property type="match status" value="1"/>
</dbReference>
<evidence type="ECO:0000259" key="1">
    <source>
        <dbReference type="Pfam" id="PF07039"/>
    </source>
</evidence>
<reference evidence="2 3" key="1">
    <citation type="submission" date="2024-09" db="EMBL/GenBank/DDBJ databases">
        <title>Chromosome-scale assembly of Riccia fluitans.</title>
        <authorList>
            <person name="Paukszto L."/>
            <person name="Sawicki J."/>
            <person name="Karawczyk K."/>
            <person name="Piernik-Szablinska J."/>
            <person name="Szczecinska M."/>
            <person name="Mazdziarz M."/>
        </authorList>
    </citation>
    <scope>NUCLEOTIDE SEQUENCE [LARGE SCALE GENOMIC DNA]</scope>
    <source>
        <strain evidence="2">Rf_01</strain>
        <tissue evidence="2">Aerial parts of the thallus</tissue>
    </source>
</reference>
<keyword evidence="3" id="KW-1185">Reference proteome</keyword>
<comment type="caution">
    <text evidence="2">The sequence shown here is derived from an EMBL/GenBank/DDBJ whole genome shotgun (WGS) entry which is preliminary data.</text>
</comment>
<organism evidence="2 3">
    <name type="scientific">Riccia fluitans</name>
    <dbReference type="NCBI Taxonomy" id="41844"/>
    <lineage>
        <taxon>Eukaryota</taxon>
        <taxon>Viridiplantae</taxon>
        <taxon>Streptophyta</taxon>
        <taxon>Embryophyta</taxon>
        <taxon>Marchantiophyta</taxon>
        <taxon>Marchantiopsida</taxon>
        <taxon>Marchantiidae</taxon>
        <taxon>Marchantiales</taxon>
        <taxon>Ricciaceae</taxon>
        <taxon>Riccia</taxon>
    </lineage>
</organism>
<dbReference type="Pfam" id="PF07039">
    <property type="entry name" value="SGF29_Tudor"/>
    <property type="match status" value="1"/>
</dbReference>
<dbReference type="AlphaFoldDB" id="A0ABD1YE46"/>
<evidence type="ECO:0000313" key="2">
    <source>
        <dbReference type="EMBL" id="KAL2629041.1"/>
    </source>
</evidence>
<protein>
    <recommendedName>
        <fullName evidence="1">SGF29 C-terminal domain-containing protein</fullName>
    </recommendedName>
</protein>
<dbReference type="EMBL" id="JBHFFA010000004">
    <property type="protein sequence ID" value="KAL2629041.1"/>
    <property type="molecule type" value="Genomic_DNA"/>
</dbReference>
<name>A0ABD1YE46_9MARC</name>